<organism evidence="1 2">
    <name type="scientific">Trametes sanguinea</name>
    <dbReference type="NCBI Taxonomy" id="158606"/>
    <lineage>
        <taxon>Eukaryota</taxon>
        <taxon>Fungi</taxon>
        <taxon>Dikarya</taxon>
        <taxon>Basidiomycota</taxon>
        <taxon>Agaricomycotina</taxon>
        <taxon>Agaricomycetes</taxon>
        <taxon>Polyporales</taxon>
        <taxon>Polyporaceae</taxon>
        <taxon>Trametes</taxon>
    </lineage>
</organism>
<comment type="caution">
    <text evidence="1">The sequence shown here is derived from an EMBL/GenBank/DDBJ whole genome shotgun (WGS) entry which is preliminary data.</text>
</comment>
<gene>
    <name evidence="1" type="ORF">NUW54_g14681</name>
</gene>
<keyword evidence="2" id="KW-1185">Reference proteome</keyword>
<evidence type="ECO:0000313" key="1">
    <source>
        <dbReference type="EMBL" id="KAJ2956244.1"/>
    </source>
</evidence>
<accession>A0ACC1MCR0</accession>
<name>A0ACC1MCR0_9APHY</name>
<dbReference type="EMBL" id="JANSHE010007802">
    <property type="protein sequence ID" value="KAJ2956244.1"/>
    <property type="molecule type" value="Genomic_DNA"/>
</dbReference>
<sequence length="82" mass="9079">MLSLSRSLSRSRSRSLSLSLFPVPVPGTRAVSSSPPSSLLRNARHLRPSPLSYHHPRQHRSASMSTFKQVRAPASRYPSSAR</sequence>
<dbReference type="Proteomes" id="UP001144978">
    <property type="component" value="Unassembled WGS sequence"/>
</dbReference>
<reference evidence="1" key="1">
    <citation type="submission" date="2022-08" db="EMBL/GenBank/DDBJ databases">
        <title>Genome Sequence of Pycnoporus sanguineus.</title>
        <authorList>
            <person name="Buettner E."/>
        </authorList>
    </citation>
    <scope>NUCLEOTIDE SEQUENCE</scope>
    <source>
        <strain evidence="1">CG-C14</strain>
    </source>
</reference>
<proteinExistence type="predicted"/>
<protein>
    <submittedName>
        <fullName evidence="1">Uncharacterized protein</fullName>
    </submittedName>
</protein>
<evidence type="ECO:0000313" key="2">
    <source>
        <dbReference type="Proteomes" id="UP001144978"/>
    </source>
</evidence>